<dbReference type="GO" id="GO:0004553">
    <property type="term" value="F:hydrolase activity, hydrolyzing O-glycosyl compounds"/>
    <property type="evidence" value="ECO:0007669"/>
    <property type="project" value="UniProtKB-ARBA"/>
</dbReference>
<dbReference type="Pfam" id="PF00723">
    <property type="entry name" value="Glyco_hydro_15"/>
    <property type="match status" value="1"/>
</dbReference>
<feature type="domain" description="GH15-like" evidence="2">
    <location>
        <begin position="341"/>
        <end position="718"/>
    </location>
</feature>
<accession>A0A163BS04</accession>
<organism evidence="4 5">
    <name type="scientific">Didymella rabiei</name>
    <name type="common">Chickpea ascochyta blight fungus</name>
    <name type="synonym">Mycosphaerella rabiei</name>
    <dbReference type="NCBI Taxonomy" id="5454"/>
    <lineage>
        <taxon>Eukaryota</taxon>
        <taxon>Fungi</taxon>
        <taxon>Dikarya</taxon>
        <taxon>Ascomycota</taxon>
        <taxon>Pezizomycotina</taxon>
        <taxon>Dothideomycetes</taxon>
        <taxon>Pleosporomycetidae</taxon>
        <taxon>Pleosporales</taxon>
        <taxon>Pleosporineae</taxon>
        <taxon>Didymellaceae</taxon>
        <taxon>Ascochyta</taxon>
    </lineage>
</organism>
<dbReference type="InterPro" id="IPR045582">
    <property type="entry name" value="Trehalase-like_N"/>
</dbReference>
<protein>
    <submittedName>
        <fullName evidence="4">Hydrolase</fullName>
    </submittedName>
</protein>
<feature type="region of interest" description="Disordered" evidence="1">
    <location>
        <begin position="1"/>
        <end position="69"/>
    </location>
</feature>
<dbReference type="InterPro" id="IPR008928">
    <property type="entry name" value="6-hairpin_glycosidase_sf"/>
</dbReference>
<evidence type="ECO:0000313" key="5">
    <source>
        <dbReference type="Proteomes" id="UP000076837"/>
    </source>
</evidence>
<feature type="domain" description="Trehalase-like N-terminal" evidence="3">
    <location>
        <begin position="73"/>
        <end position="169"/>
    </location>
</feature>
<keyword evidence="4" id="KW-0378">Hydrolase</keyword>
<keyword evidence="5" id="KW-1185">Reference proteome</keyword>
<reference evidence="4 5" key="1">
    <citation type="journal article" date="2016" name="Sci. Rep.">
        <title>Draft genome sequencing and secretome analysis of fungal phytopathogen Ascochyta rabiei provides insight into the necrotrophic effector repertoire.</title>
        <authorList>
            <person name="Verma S."/>
            <person name="Gazara R.K."/>
            <person name="Nizam S."/>
            <person name="Parween S."/>
            <person name="Chattopadhyay D."/>
            <person name="Verma P.K."/>
        </authorList>
    </citation>
    <scope>NUCLEOTIDE SEQUENCE [LARGE SCALE GENOMIC DNA]</scope>
    <source>
        <strain evidence="4 5">ArDII</strain>
    </source>
</reference>
<dbReference type="EMBL" id="JYNV01000231">
    <property type="protein sequence ID" value="KZM21941.1"/>
    <property type="molecule type" value="Genomic_DNA"/>
</dbReference>
<feature type="compositionally biased region" description="Basic and acidic residues" evidence="1">
    <location>
        <begin position="34"/>
        <end position="55"/>
    </location>
</feature>
<feature type="compositionally biased region" description="Basic and acidic residues" evidence="1">
    <location>
        <begin position="1"/>
        <end position="23"/>
    </location>
</feature>
<evidence type="ECO:0000313" key="4">
    <source>
        <dbReference type="EMBL" id="KZM21941.1"/>
    </source>
</evidence>
<dbReference type="PANTHER" id="PTHR31616:SF0">
    <property type="entry name" value="GLUCAN 1,4-ALPHA-GLUCOSIDASE"/>
    <property type="match status" value="1"/>
</dbReference>
<gene>
    <name evidence="4" type="ORF">ST47_g6915</name>
</gene>
<dbReference type="GO" id="GO:0005975">
    <property type="term" value="P:carbohydrate metabolic process"/>
    <property type="evidence" value="ECO:0007669"/>
    <property type="project" value="InterPro"/>
</dbReference>
<evidence type="ECO:0000259" key="3">
    <source>
        <dbReference type="Pfam" id="PF19291"/>
    </source>
</evidence>
<dbReference type="Gene3D" id="1.50.10.10">
    <property type="match status" value="1"/>
</dbReference>
<sequence>MSVSHDKDSNSAEGPLRDSRQDPDNGLELYGTQSEREAEKESKSEDTMNPKKERLASVGGQGRTDRRTATGYMPIEDYGLIGNLRTCAMVATDGGLDYMCWPDFDSPSVFCRILDKDKGGHFTISPKHDDLCTTKQQYLPASNVLQTRYLKEEGVMNVVDFLPRPNSKSMDAEYHAQVIASKHTGDVPERSDLKKWLVRRVECMRGEVDVNVEVCPAFNYAQDKHTTEILSYGEQGEHEQRVVFKSKSLSLQLNTTIDCGEDDTSCPSLTFVKKPGTELGNAITTSFRLSEGQAVSFILRDADDHTPDHIETALVDKLQMDTVKYWNRWIGGSCYRGRWDEVVTRSLFILKMLIFEPTGAIIAAPTFSLPEDFGGSRNWDYRYSWVRDSSFTIYIFLRMGFSYEAEAYSSYMFQRIDEAKERKVGALPIMFTIKGETDIPEIELDHLEGYRASRPVRIGNGAAFHTQLDIYGELMDGTYLLNRFGRPVTYDQWLHVREIADYVCSVWKEKDMSIWEVRGQKQNFVYSKIMMWVAIDRALRLADKRSFPCPHRQEWFKVRDEICEEVMDKGYNKELDCFIQSYEANDVLDSAVLIAPLVFFIAPTDPRFLKTLDRILKPPEKGGLTSTGLVYRYNSAKADDGVGGREGAFSMCTFWLVEALTRAGAYDDKYLRQAVSIFENMLSFGNHLHIFSEEIARSGEQLGNTPQAFSHLALISAAFNLDKTLSTRHRR</sequence>
<dbReference type="Pfam" id="PF19291">
    <property type="entry name" value="TREH_N"/>
    <property type="match status" value="1"/>
</dbReference>
<dbReference type="InterPro" id="IPR011613">
    <property type="entry name" value="GH15-like"/>
</dbReference>
<dbReference type="AlphaFoldDB" id="A0A163BS04"/>
<name>A0A163BS04_DIDRA</name>
<dbReference type="SUPFAM" id="SSF48208">
    <property type="entry name" value="Six-hairpin glycosidases"/>
    <property type="match status" value="1"/>
</dbReference>
<evidence type="ECO:0000256" key="1">
    <source>
        <dbReference type="SAM" id="MobiDB-lite"/>
    </source>
</evidence>
<dbReference type="PANTHER" id="PTHR31616">
    <property type="entry name" value="TREHALASE"/>
    <property type="match status" value="1"/>
</dbReference>
<proteinExistence type="predicted"/>
<evidence type="ECO:0000259" key="2">
    <source>
        <dbReference type="Pfam" id="PF00723"/>
    </source>
</evidence>
<dbReference type="Proteomes" id="UP000076837">
    <property type="component" value="Unassembled WGS sequence"/>
</dbReference>
<dbReference type="InterPro" id="IPR012341">
    <property type="entry name" value="6hp_glycosidase-like_sf"/>
</dbReference>
<comment type="caution">
    <text evidence="4">The sequence shown here is derived from an EMBL/GenBank/DDBJ whole genome shotgun (WGS) entry which is preliminary data.</text>
</comment>